<accession>A0A191UDQ1</accession>
<dbReference type="KEGG" id="pwu:A8O14_02620"/>
<dbReference type="AlphaFoldDB" id="A0A191UDQ1"/>
<gene>
    <name evidence="1" type="ORF">A8O14_02620</name>
</gene>
<protein>
    <submittedName>
        <fullName evidence="1">Uncharacterized protein</fullName>
    </submittedName>
</protein>
<organism evidence="1 2">
    <name type="scientific">Polynucleobacter wuianus</name>
    <dbReference type="NCBI Taxonomy" id="1743168"/>
    <lineage>
        <taxon>Bacteria</taxon>
        <taxon>Pseudomonadati</taxon>
        <taxon>Pseudomonadota</taxon>
        <taxon>Betaproteobacteria</taxon>
        <taxon>Burkholderiales</taxon>
        <taxon>Burkholderiaceae</taxon>
        <taxon>Polynucleobacter</taxon>
    </lineage>
</organism>
<sequence>MSRANSKASAEQSNPANFFEGVSIRPLDRLAHLIHEHGDTFSDKDLSGFNTILECEAHGTKELISMICGALEEVPNIDGDKVSFSDLYLTVQRLVSALSVANNKLSELSDLALVCSYANSKIEMRLHTLKGERS</sequence>
<dbReference type="Proteomes" id="UP000078463">
    <property type="component" value="Chromosome"/>
</dbReference>
<reference evidence="2" key="1">
    <citation type="submission" date="2016-05" db="EMBL/GenBank/DDBJ databases">
        <title>Polynucleobacter sp. QLW-P1FAT50C-4 genome.</title>
        <authorList>
            <person name="Hahn M.W."/>
        </authorList>
    </citation>
    <scope>NUCLEOTIDE SEQUENCE [LARGE SCALE GENOMIC DNA]</scope>
    <source>
        <strain evidence="2">QLW-P1FAT50C-4</strain>
    </source>
</reference>
<name>A0A191UDQ1_9BURK</name>
<evidence type="ECO:0000313" key="1">
    <source>
        <dbReference type="EMBL" id="ANI99082.1"/>
    </source>
</evidence>
<evidence type="ECO:0000313" key="2">
    <source>
        <dbReference type="Proteomes" id="UP000078463"/>
    </source>
</evidence>
<dbReference type="EMBL" id="CP015922">
    <property type="protein sequence ID" value="ANI99082.1"/>
    <property type="molecule type" value="Genomic_DNA"/>
</dbReference>
<proteinExistence type="predicted"/>
<dbReference type="RefSeq" id="WP_068948087.1">
    <property type="nucleotide sequence ID" value="NZ_CP015922.1"/>
</dbReference>
<dbReference type="STRING" id="1743168.A8O14_02620"/>
<keyword evidence="2" id="KW-1185">Reference proteome</keyword>